<feature type="compositionally biased region" description="Basic and acidic residues" evidence="1">
    <location>
        <begin position="548"/>
        <end position="700"/>
    </location>
</feature>
<reference evidence="2" key="1">
    <citation type="submission" date="2021-02" db="EMBL/GenBank/DDBJ databases">
        <authorList>
            <person name="Dougan E. K."/>
            <person name="Rhodes N."/>
            <person name="Thang M."/>
            <person name="Chan C."/>
        </authorList>
    </citation>
    <scope>NUCLEOTIDE SEQUENCE</scope>
</reference>
<feature type="compositionally biased region" description="Basic and acidic residues" evidence="1">
    <location>
        <begin position="511"/>
        <end position="531"/>
    </location>
</feature>
<evidence type="ECO:0000256" key="1">
    <source>
        <dbReference type="SAM" id="MobiDB-lite"/>
    </source>
</evidence>
<protein>
    <submittedName>
        <fullName evidence="2">RpsF protein</fullName>
    </submittedName>
</protein>
<dbReference type="OrthoDB" id="431154at2759"/>
<comment type="caution">
    <text evidence="2">The sequence shown here is derived from an EMBL/GenBank/DDBJ whole genome shotgun (WGS) entry which is preliminary data.</text>
</comment>
<feature type="region of interest" description="Disordered" evidence="1">
    <location>
        <begin position="434"/>
        <end position="700"/>
    </location>
</feature>
<keyword evidence="3" id="KW-1185">Reference proteome</keyword>
<dbReference type="InterPro" id="IPR032675">
    <property type="entry name" value="LRR_dom_sf"/>
</dbReference>
<feature type="compositionally biased region" description="Low complexity" evidence="1">
    <location>
        <begin position="444"/>
        <end position="458"/>
    </location>
</feature>
<feature type="compositionally biased region" description="Basic and acidic residues" evidence="1">
    <location>
        <begin position="9"/>
        <end position="47"/>
    </location>
</feature>
<dbReference type="Proteomes" id="UP000604046">
    <property type="component" value="Unassembled WGS sequence"/>
</dbReference>
<sequence>MPWVPRIPPKGEADADSSAPREKAAAPKEKPAAEETESAESRAQREKAQSYLAMRGAELWLDLQQRKLQGKKMTKFLTDELYAEIKKQLENPKKPDRPCWYFNIDVSATELTAEGLKILVAFLKRLYQANPPVCVHSLRCYNNDLGDEGAEQIAELILAQPYAISELHLSHSRMTELGAATVILSVCVANDRYPFQVKHRWTGCWIRLENNHVSAPDALLTAMRATLLPGKEWDEQMVHIEAIARGDRTWGRAHGPHWATSAEVTPQALLYTFHEQQGVLDAGYGKKESVAGIRAARRATDSAREAVLEMHKKLNDHDDYDNQQGTHRPARVRLSEDRVVVARYRRGADEVPEKKEEAWVPEPKRVAKIHDTRPFRMAVDSLKPLADSREAPASSTRWVTYGKGGKVGSGTAVAAVAAPASTTRRSHEAHEYANAIGSGGGKGESPPKGSKGAAPKGKQLNVTQPKEEDHSTATASSPPTAATAAGKGAVQKGKGRSKDAGKLVWKSKVTKAPEESSKEEQRPEAAPKVESSKASTSTDVKEPQATSKDAKSAKDVEKAEDPKEAKAAKEAKDAGKDANEAKDAKAAGAKEVKDSKEAAATKEAKDAHEAKATEAKDANEAKDAKVMAAKEAKDSKEVKAKETKDTQEAKDEQATPVKEAKDMKDEKGASTKMPADSKAKHTEHVQATKPAAKDPHLKFW</sequence>
<dbReference type="Gene3D" id="3.80.10.10">
    <property type="entry name" value="Ribonuclease Inhibitor"/>
    <property type="match status" value="1"/>
</dbReference>
<evidence type="ECO:0000313" key="2">
    <source>
        <dbReference type="EMBL" id="CAE7356427.1"/>
    </source>
</evidence>
<feature type="compositionally biased region" description="Low complexity" evidence="1">
    <location>
        <begin position="472"/>
        <end position="485"/>
    </location>
</feature>
<dbReference type="EMBL" id="CAJNDS010002161">
    <property type="protein sequence ID" value="CAE7356427.1"/>
    <property type="molecule type" value="Genomic_DNA"/>
</dbReference>
<feature type="region of interest" description="Disordered" evidence="1">
    <location>
        <begin position="1"/>
        <end position="47"/>
    </location>
</feature>
<organism evidence="2 3">
    <name type="scientific">Symbiodinium natans</name>
    <dbReference type="NCBI Taxonomy" id="878477"/>
    <lineage>
        <taxon>Eukaryota</taxon>
        <taxon>Sar</taxon>
        <taxon>Alveolata</taxon>
        <taxon>Dinophyceae</taxon>
        <taxon>Suessiales</taxon>
        <taxon>Symbiodiniaceae</taxon>
        <taxon>Symbiodinium</taxon>
    </lineage>
</organism>
<evidence type="ECO:0000313" key="3">
    <source>
        <dbReference type="Proteomes" id="UP000604046"/>
    </source>
</evidence>
<name>A0A812PJV2_9DINO</name>
<dbReference type="AlphaFoldDB" id="A0A812PJV2"/>
<proteinExistence type="predicted"/>
<accession>A0A812PJV2</accession>
<gene>
    <name evidence="2" type="primary">rpsF</name>
    <name evidence="2" type="ORF">SNAT2548_LOCUS18976</name>
</gene>
<dbReference type="SUPFAM" id="SSF52047">
    <property type="entry name" value="RNI-like"/>
    <property type="match status" value="1"/>
</dbReference>